<organism evidence="2 3">
    <name type="scientific">Coccomyxa viridis</name>
    <dbReference type="NCBI Taxonomy" id="1274662"/>
    <lineage>
        <taxon>Eukaryota</taxon>
        <taxon>Viridiplantae</taxon>
        <taxon>Chlorophyta</taxon>
        <taxon>core chlorophytes</taxon>
        <taxon>Trebouxiophyceae</taxon>
        <taxon>Trebouxiophyceae incertae sedis</taxon>
        <taxon>Coccomyxaceae</taxon>
        <taxon>Coccomyxa</taxon>
    </lineage>
</organism>
<reference evidence="2 3" key="1">
    <citation type="submission" date="2024-06" db="EMBL/GenBank/DDBJ databases">
        <authorList>
            <person name="Kraege A."/>
            <person name="Thomma B."/>
        </authorList>
    </citation>
    <scope>NUCLEOTIDE SEQUENCE [LARGE SCALE GENOMIC DNA]</scope>
</reference>
<evidence type="ECO:0000259" key="1">
    <source>
        <dbReference type="Pfam" id="PF01575"/>
    </source>
</evidence>
<dbReference type="InterPro" id="IPR002539">
    <property type="entry name" value="MaoC-like_dom"/>
</dbReference>
<dbReference type="InterPro" id="IPR029069">
    <property type="entry name" value="HotDog_dom_sf"/>
</dbReference>
<dbReference type="Pfam" id="PF01575">
    <property type="entry name" value="MaoC_dehydratas"/>
    <property type="match status" value="1"/>
</dbReference>
<keyword evidence="3" id="KW-1185">Reference proteome</keyword>
<gene>
    <name evidence="2" type="primary">g2077</name>
    <name evidence="2" type="ORF">VP750_LOCUS1781</name>
</gene>
<evidence type="ECO:0000313" key="3">
    <source>
        <dbReference type="Proteomes" id="UP001497392"/>
    </source>
</evidence>
<dbReference type="PANTHER" id="PTHR43437">
    <property type="entry name" value="HYDROXYACYL-THIOESTER DEHYDRATASE TYPE 2, MITOCHONDRIAL-RELATED"/>
    <property type="match status" value="1"/>
</dbReference>
<dbReference type="InterPro" id="IPR050965">
    <property type="entry name" value="UPF0336/Enoyl-CoA_hydratase"/>
</dbReference>
<name>A0ABP1FRH0_9CHLO</name>
<feature type="domain" description="MaoC-like" evidence="1">
    <location>
        <begin position="17"/>
        <end position="97"/>
    </location>
</feature>
<comment type="caution">
    <text evidence="2">The sequence shown here is derived from an EMBL/GenBank/DDBJ whole genome shotgun (WGS) entry which is preliminary data.</text>
</comment>
<sequence length="120" mass="12993">MTGGALESSAIFDANHVKAFVHMTGDSNPIHTSRAAAEAQGFEDCIVPGMLCASLFPAIIGSAFPGALYMTQDLKFRHPALVGEPLLARVTLTAKSVHLHLQHNSMSCRRASRRQGPFWF</sequence>
<proteinExistence type="predicted"/>
<dbReference type="Proteomes" id="UP001497392">
    <property type="component" value="Unassembled WGS sequence"/>
</dbReference>
<dbReference type="SUPFAM" id="SSF54637">
    <property type="entry name" value="Thioesterase/thiol ester dehydrase-isomerase"/>
    <property type="match status" value="1"/>
</dbReference>
<dbReference type="EMBL" id="CAXHTA020000003">
    <property type="protein sequence ID" value="CAL5220122.1"/>
    <property type="molecule type" value="Genomic_DNA"/>
</dbReference>
<protein>
    <submittedName>
        <fullName evidence="2">G2077 protein</fullName>
    </submittedName>
</protein>
<accession>A0ABP1FRH0</accession>
<dbReference type="PANTHER" id="PTHR43437:SF3">
    <property type="entry name" value="HYDROXYACYL-THIOESTER DEHYDRATASE TYPE 2, MITOCHONDRIAL"/>
    <property type="match status" value="1"/>
</dbReference>
<evidence type="ECO:0000313" key="2">
    <source>
        <dbReference type="EMBL" id="CAL5220122.1"/>
    </source>
</evidence>
<dbReference type="Gene3D" id="3.10.129.10">
    <property type="entry name" value="Hotdog Thioesterase"/>
    <property type="match status" value="1"/>
</dbReference>